<sequence>MNTVTAVAVAAEAAAYRAGSALWPADKATRVDTDAISIPPRNCDNASSRRLVKPRFYGDARGASILSRAVRDRPH</sequence>
<organism evidence="1 2">
    <name type="scientific">Rhynchophorus ferrugineus</name>
    <name type="common">Red palm weevil</name>
    <name type="synonym">Curculio ferrugineus</name>
    <dbReference type="NCBI Taxonomy" id="354439"/>
    <lineage>
        <taxon>Eukaryota</taxon>
        <taxon>Metazoa</taxon>
        <taxon>Ecdysozoa</taxon>
        <taxon>Arthropoda</taxon>
        <taxon>Hexapoda</taxon>
        <taxon>Insecta</taxon>
        <taxon>Pterygota</taxon>
        <taxon>Neoptera</taxon>
        <taxon>Endopterygota</taxon>
        <taxon>Coleoptera</taxon>
        <taxon>Polyphaga</taxon>
        <taxon>Cucujiformia</taxon>
        <taxon>Curculionidae</taxon>
        <taxon>Dryophthorinae</taxon>
        <taxon>Rhynchophorus</taxon>
    </lineage>
</organism>
<dbReference type="EMBL" id="JAACXV010000065">
    <property type="protein sequence ID" value="KAF7284930.1"/>
    <property type="molecule type" value="Genomic_DNA"/>
</dbReference>
<dbReference type="AlphaFoldDB" id="A0A834IRE6"/>
<evidence type="ECO:0000313" key="1">
    <source>
        <dbReference type="EMBL" id="KAF7284930.1"/>
    </source>
</evidence>
<comment type="caution">
    <text evidence="1">The sequence shown here is derived from an EMBL/GenBank/DDBJ whole genome shotgun (WGS) entry which is preliminary data.</text>
</comment>
<proteinExistence type="predicted"/>
<reference evidence="1" key="1">
    <citation type="submission" date="2020-08" db="EMBL/GenBank/DDBJ databases">
        <title>Genome sequencing and assembly of the red palm weevil Rhynchophorus ferrugineus.</title>
        <authorList>
            <person name="Dias G.B."/>
            <person name="Bergman C.M."/>
            <person name="Manee M."/>
        </authorList>
    </citation>
    <scope>NUCLEOTIDE SEQUENCE</scope>
    <source>
        <strain evidence="1">AA-2017</strain>
        <tissue evidence="1">Whole larva</tissue>
    </source>
</reference>
<dbReference type="Proteomes" id="UP000625711">
    <property type="component" value="Unassembled WGS sequence"/>
</dbReference>
<protein>
    <submittedName>
        <fullName evidence="1">Uncharacterized protein</fullName>
    </submittedName>
</protein>
<gene>
    <name evidence="1" type="ORF">GWI33_017409</name>
</gene>
<name>A0A834IRE6_RHYFE</name>
<evidence type="ECO:0000313" key="2">
    <source>
        <dbReference type="Proteomes" id="UP000625711"/>
    </source>
</evidence>
<accession>A0A834IRE6</accession>
<keyword evidence="2" id="KW-1185">Reference proteome</keyword>